<keyword evidence="1" id="KW-1133">Transmembrane helix</keyword>
<evidence type="ECO:0000313" key="2">
    <source>
        <dbReference type="EMBL" id="RDH31697.1"/>
    </source>
</evidence>
<keyword evidence="1" id="KW-0812">Transmembrane</keyword>
<reference evidence="2 3" key="1">
    <citation type="submission" date="2018-07" db="EMBL/GenBank/DDBJ databases">
        <title>The genomes of Aspergillus section Nigri reveals drivers in fungal speciation.</title>
        <authorList>
            <consortium name="DOE Joint Genome Institute"/>
            <person name="Vesth T.C."/>
            <person name="Nybo J."/>
            <person name="Theobald S."/>
            <person name="Brandl J."/>
            <person name="Frisvad J.C."/>
            <person name="Nielsen K.F."/>
            <person name="Lyhne E.K."/>
            <person name="Kogle M.E."/>
            <person name="Kuo A."/>
            <person name="Riley R."/>
            <person name="Clum A."/>
            <person name="Nolan M."/>
            <person name="Lipzen A."/>
            <person name="Salamov A."/>
            <person name="Henrissat B."/>
            <person name="Wiebenga A."/>
            <person name="De vries R.P."/>
            <person name="Grigoriev I.V."/>
            <person name="Mortensen U.H."/>
            <person name="Andersen M.R."/>
            <person name="Baker S.E."/>
        </authorList>
    </citation>
    <scope>NUCLEOTIDE SEQUENCE [LARGE SCALE GENOMIC DNA]</scope>
    <source>
        <strain evidence="2 3">CBS 139.54b</strain>
    </source>
</reference>
<accession>A0A3F3PXW9</accession>
<proteinExistence type="predicted"/>
<keyword evidence="1" id="KW-0472">Membrane</keyword>
<dbReference type="AlphaFoldDB" id="A0A3F3PXW9"/>
<gene>
    <name evidence="2" type="ORF">BDQ94DRAFT_55849</name>
</gene>
<organism evidence="2 3">
    <name type="scientific">Aspergillus welwitschiae</name>
    <dbReference type="NCBI Taxonomy" id="1341132"/>
    <lineage>
        <taxon>Eukaryota</taxon>
        <taxon>Fungi</taxon>
        <taxon>Dikarya</taxon>
        <taxon>Ascomycota</taxon>
        <taxon>Pezizomycotina</taxon>
        <taxon>Eurotiomycetes</taxon>
        <taxon>Eurotiomycetidae</taxon>
        <taxon>Eurotiales</taxon>
        <taxon>Aspergillaceae</taxon>
        <taxon>Aspergillus</taxon>
        <taxon>Aspergillus subgen. Circumdati</taxon>
    </lineage>
</organism>
<sequence length="113" mass="12802">MTAELTVCPCELQNHFHMGFLLGSQSTNHRSIGPRVRRAGFLATLREGSSSEVTRVTSQTMYVPSTANNSRCHRKNTTIFFHLKGVFFFATYIIPISQYIQAMDALYSRHSVK</sequence>
<dbReference type="RefSeq" id="XP_026624719.1">
    <property type="nucleotide sequence ID" value="XM_026776048.1"/>
</dbReference>
<dbReference type="GeneID" id="38144404"/>
<evidence type="ECO:0000313" key="3">
    <source>
        <dbReference type="Proteomes" id="UP000253729"/>
    </source>
</evidence>
<protein>
    <submittedName>
        <fullName evidence="2">Uncharacterized protein</fullName>
    </submittedName>
</protein>
<keyword evidence="3" id="KW-1185">Reference proteome</keyword>
<feature type="transmembrane region" description="Helical" evidence="1">
    <location>
        <begin position="79"/>
        <end position="100"/>
    </location>
</feature>
<name>A0A3F3PXW9_9EURO</name>
<dbReference type="EMBL" id="KZ852053">
    <property type="protein sequence ID" value="RDH31697.1"/>
    <property type="molecule type" value="Genomic_DNA"/>
</dbReference>
<evidence type="ECO:0000256" key="1">
    <source>
        <dbReference type="SAM" id="Phobius"/>
    </source>
</evidence>
<dbReference type="Proteomes" id="UP000253729">
    <property type="component" value="Unassembled WGS sequence"/>
</dbReference>